<feature type="domain" description="Methyltransferase type 11" evidence="4">
    <location>
        <begin position="43"/>
        <end position="145"/>
    </location>
</feature>
<reference evidence="5 6" key="1">
    <citation type="journal article" date="2017" name="Antonie Van Leeuwenhoek">
        <title>Rhizobium rhizosphaerae sp. nov., a novel species isolated from rice rhizosphere.</title>
        <authorList>
            <person name="Zhao J.J."/>
            <person name="Zhang J."/>
            <person name="Zhang R.J."/>
            <person name="Zhang C.W."/>
            <person name="Yin H.Q."/>
            <person name="Zhang X.X."/>
        </authorList>
    </citation>
    <scope>NUCLEOTIDE SEQUENCE [LARGE SCALE GENOMIC DNA]</scope>
    <source>
        <strain evidence="5 6">BSs20135</strain>
    </source>
</reference>
<dbReference type="InterPro" id="IPR013216">
    <property type="entry name" value="Methyltransf_11"/>
</dbReference>
<evidence type="ECO:0000256" key="1">
    <source>
        <dbReference type="ARBA" id="ARBA00022603"/>
    </source>
</evidence>
<dbReference type="Proteomes" id="UP000006327">
    <property type="component" value="Unassembled WGS sequence"/>
</dbReference>
<dbReference type="CDD" id="cd02440">
    <property type="entry name" value="AdoMet_MTases"/>
    <property type="match status" value="1"/>
</dbReference>
<dbReference type="SUPFAM" id="SSF53335">
    <property type="entry name" value="S-adenosyl-L-methionine-dependent methyltransferases"/>
    <property type="match status" value="1"/>
</dbReference>
<evidence type="ECO:0000313" key="6">
    <source>
        <dbReference type="Proteomes" id="UP000006327"/>
    </source>
</evidence>
<dbReference type="RefSeq" id="WP_007624626.1">
    <property type="nucleotide sequence ID" value="NZ_BAEO01000062.1"/>
</dbReference>
<keyword evidence="6" id="KW-1185">Reference proteome</keyword>
<comment type="caution">
    <text evidence="5">The sequence shown here is derived from an EMBL/GenBank/DDBJ whole genome shotgun (WGS) entry which is preliminary data.</text>
</comment>
<name>K6YTP6_9ALTE</name>
<organism evidence="5 6">
    <name type="scientific">Paraglaciecola arctica BSs20135</name>
    <dbReference type="NCBI Taxonomy" id="493475"/>
    <lineage>
        <taxon>Bacteria</taxon>
        <taxon>Pseudomonadati</taxon>
        <taxon>Pseudomonadota</taxon>
        <taxon>Gammaproteobacteria</taxon>
        <taxon>Alteromonadales</taxon>
        <taxon>Alteromonadaceae</taxon>
        <taxon>Paraglaciecola</taxon>
    </lineage>
</organism>
<dbReference type="Pfam" id="PF08241">
    <property type="entry name" value="Methyltransf_11"/>
    <property type="match status" value="1"/>
</dbReference>
<evidence type="ECO:0000259" key="4">
    <source>
        <dbReference type="Pfam" id="PF08241"/>
    </source>
</evidence>
<dbReference type="InterPro" id="IPR029063">
    <property type="entry name" value="SAM-dependent_MTases_sf"/>
</dbReference>
<evidence type="ECO:0000313" key="5">
    <source>
        <dbReference type="EMBL" id="GAC21542.1"/>
    </source>
</evidence>
<protein>
    <submittedName>
        <fullName evidence="5">Methyltransferase type 11</fullName>
    </submittedName>
</protein>
<dbReference type="EMBL" id="BAEO01000062">
    <property type="protein sequence ID" value="GAC21542.1"/>
    <property type="molecule type" value="Genomic_DNA"/>
</dbReference>
<dbReference type="eggNOG" id="COG0500">
    <property type="taxonomic scope" value="Bacteria"/>
</dbReference>
<dbReference type="PANTHER" id="PTHR43464:SF19">
    <property type="entry name" value="UBIQUINONE BIOSYNTHESIS O-METHYLTRANSFERASE, MITOCHONDRIAL"/>
    <property type="match status" value="1"/>
</dbReference>
<proteinExistence type="predicted"/>
<gene>
    <name evidence="5" type="ORF">GARC_4600</name>
</gene>
<dbReference type="AlphaFoldDB" id="K6YTP6"/>
<dbReference type="OrthoDB" id="7348755at2"/>
<dbReference type="GO" id="GO:0008757">
    <property type="term" value="F:S-adenosylmethionine-dependent methyltransferase activity"/>
    <property type="evidence" value="ECO:0007669"/>
    <property type="project" value="InterPro"/>
</dbReference>
<keyword evidence="3" id="KW-0949">S-adenosyl-L-methionine</keyword>
<dbReference type="Gene3D" id="3.40.50.150">
    <property type="entry name" value="Vaccinia Virus protein VP39"/>
    <property type="match status" value="1"/>
</dbReference>
<keyword evidence="2 5" id="KW-0808">Transferase</keyword>
<sequence>MTKGTEGYENAAQLFIETSRKLDFHKVCADFIAFLPKPPAKVLDVGSGAGQNAIALAALGFKVTAVEPVQSFLEASKEADTTQAVKWLQGDLPQLNCLPLTLDKSLEKFDFVLIAAVWHHLDETQRELAVLRLSTLIKKGGKCAISLRNGPAGLGSRVFATDVKQTIRQFENLGFQSLLSRTNQNSILANKEDVKWARIVLLNTH</sequence>
<dbReference type="PANTHER" id="PTHR43464">
    <property type="entry name" value="METHYLTRANSFERASE"/>
    <property type="match status" value="1"/>
</dbReference>
<accession>K6YTP6</accession>
<evidence type="ECO:0000256" key="2">
    <source>
        <dbReference type="ARBA" id="ARBA00022679"/>
    </source>
</evidence>
<dbReference type="STRING" id="493475.GARC_4600"/>
<keyword evidence="1 5" id="KW-0489">Methyltransferase</keyword>
<evidence type="ECO:0000256" key="3">
    <source>
        <dbReference type="ARBA" id="ARBA00022691"/>
    </source>
</evidence>
<dbReference type="GO" id="GO:0032259">
    <property type="term" value="P:methylation"/>
    <property type="evidence" value="ECO:0007669"/>
    <property type="project" value="UniProtKB-KW"/>
</dbReference>